<dbReference type="AlphaFoldDB" id="A0A840TUW3"/>
<dbReference type="Gene3D" id="2.170.130.10">
    <property type="entry name" value="TonB-dependent receptor, plug domain"/>
    <property type="match status" value="1"/>
</dbReference>
<evidence type="ECO:0000256" key="7">
    <source>
        <dbReference type="ARBA" id="ARBA00023237"/>
    </source>
</evidence>
<evidence type="ECO:0000256" key="9">
    <source>
        <dbReference type="RuleBase" id="RU003357"/>
    </source>
</evidence>
<dbReference type="NCBIfam" id="TIGR04057">
    <property type="entry name" value="SusC_RagA_signa"/>
    <property type="match status" value="1"/>
</dbReference>
<feature type="domain" description="TonB-dependent receptor plug" evidence="11">
    <location>
        <begin position="230"/>
        <end position="336"/>
    </location>
</feature>
<dbReference type="InterPro" id="IPR039426">
    <property type="entry name" value="TonB-dep_rcpt-like"/>
</dbReference>
<evidence type="ECO:0000259" key="11">
    <source>
        <dbReference type="Pfam" id="PF07715"/>
    </source>
</evidence>
<organism evidence="12 13">
    <name type="scientific">Rhabdobacter roseus</name>
    <dbReference type="NCBI Taxonomy" id="1655419"/>
    <lineage>
        <taxon>Bacteria</taxon>
        <taxon>Pseudomonadati</taxon>
        <taxon>Bacteroidota</taxon>
        <taxon>Cytophagia</taxon>
        <taxon>Cytophagales</taxon>
        <taxon>Cytophagaceae</taxon>
        <taxon>Rhabdobacter</taxon>
    </lineage>
</organism>
<dbReference type="Pfam" id="PF07715">
    <property type="entry name" value="Plug"/>
    <property type="match status" value="1"/>
</dbReference>
<keyword evidence="5 9" id="KW-0798">TonB box</keyword>
<dbReference type="RefSeq" id="WP_184173428.1">
    <property type="nucleotide sequence ID" value="NZ_JACHGF010000002.1"/>
</dbReference>
<dbReference type="Gene3D" id="2.40.170.20">
    <property type="entry name" value="TonB-dependent receptor, beta-barrel domain"/>
    <property type="match status" value="1"/>
</dbReference>
<dbReference type="SUPFAM" id="SSF56935">
    <property type="entry name" value="Porins"/>
    <property type="match status" value="1"/>
</dbReference>
<dbReference type="PROSITE" id="PS52016">
    <property type="entry name" value="TONB_DEPENDENT_REC_3"/>
    <property type="match status" value="1"/>
</dbReference>
<dbReference type="EMBL" id="JACHGF010000002">
    <property type="protein sequence ID" value="MBB5283760.1"/>
    <property type="molecule type" value="Genomic_DNA"/>
</dbReference>
<evidence type="ECO:0000256" key="4">
    <source>
        <dbReference type="ARBA" id="ARBA00022692"/>
    </source>
</evidence>
<accession>A0A840TUW3</accession>
<evidence type="ECO:0000259" key="10">
    <source>
        <dbReference type="Pfam" id="PF00593"/>
    </source>
</evidence>
<evidence type="ECO:0000256" key="8">
    <source>
        <dbReference type="PROSITE-ProRule" id="PRU01360"/>
    </source>
</evidence>
<dbReference type="Pfam" id="PF13715">
    <property type="entry name" value="CarbopepD_reg_2"/>
    <property type="match status" value="1"/>
</dbReference>
<evidence type="ECO:0000256" key="2">
    <source>
        <dbReference type="ARBA" id="ARBA00022448"/>
    </source>
</evidence>
<dbReference type="InterPro" id="IPR012910">
    <property type="entry name" value="Plug_dom"/>
</dbReference>
<gene>
    <name evidence="12" type="ORF">HNQ92_001886</name>
</gene>
<dbReference type="InterPro" id="IPR008969">
    <property type="entry name" value="CarboxyPept-like_regulatory"/>
</dbReference>
<keyword evidence="13" id="KW-1185">Reference proteome</keyword>
<comment type="caution">
    <text evidence="12">The sequence shown here is derived from an EMBL/GenBank/DDBJ whole genome shotgun (WGS) entry which is preliminary data.</text>
</comment>
<feature type="domain" description="TonB-dependent receptor-like beta-barrel" evidence="10">
    <location>
        <begin position="513"/>
        <end position="941"/>
    </location>
</feature>
<name>A0A840TUW3_9BACT</name>
<dbReference type="Gene3D" id="2.60.40.1120">
    <property type="entry name" value="Carboxypeptidase-like, regulatory domain"/>
    <property type="match status" value="1"/>
</dbReference>
<evidence type="ECO:0000256" key="5">
    <source>
        <dbReference type="ARBA" id="ARBA00023077"/>
    </source>
</evidence>
<dbReference type="GO" id="GO:0009279">
    <property type="term" value="C:cell outer membrane"/>
    <property type="evidence" value="ECO:0007669"/>
    <property type="project" value="UniProtKB-SubCell"/>
</dbReference>
<reference evidence="12 13" key="1">
    <citation type="submission" date="2020-08" db="EMBL/GenBank/DDBJ databases">
        <title>Genomic Encyclopedia of Type Strains, Phase IV (KMG-IV): sequencing the most valuable type-strain genomes for metagenomic binning, comparative biology and taxonomic classification.</title>
        <authorList>
            <person name="Goeker M."/>
        </authorList>
    </citation>
    <scope>NUCLEOTIDE SEQUENCE [LARGE SCALE GENOMIC DNA]</scope>
    <source>
        <strain evidence="12 13">DSM 105074</strain>
    </source>
</reference>
<evidence type="ECO:0000313" key="12">
    <source>
        <dbReference type="EMBL" id="MBB5283760.1"/>
    </source>
</evidence>
<evidence type="ECO:0000256" key="6">
    <source>
        <dbReference type="ARBA" id="ARBA00023136"/>
    </source>
</evidence>
<evidence type="ECO:0000256" key="3">
    <source>
        <dbReference type="ARBA" id="ARBA00022452"/>
    </source>
</evidence>
<dbReference type="Proteomes" id="UP000557307">
    <property type="component" value="Unassembled WGS sequence"/>
</dbReference>
<dbReference type="FunFam" id="2.170.130.10:FF:000008">
    <property type="entry name" value="SusC/RagA family TonB-linked outer membrane protein"/>
    <property type="match status" value="1"/>
</dbReference>
<keyword evidence="7 8" id="KW-0998">Cell outer membrane</keyword>
<dbReference type="NCBIfam" id="TIGR04056">
    <property type="entry name" value="OMP_RagA_SusC"/>
    <property type="match status" value="1"/>
</dbReference>
<dbReference type="InterPro" id="IPR037066">
    <property type="entry name" value="Plug_dom_sf"/>
</dbReference>
<comment type="similarity">
    <text evidence="8 9">Belongs to the TonB-dependent receptor family.</text>
</comment>
<dbReference type="InterPro" id="IPR023997">
    <property type="entry name" value="TonB-dep_OMP_SusC/RagA_CS"/>
</dbReference>
<keyword evidence="4 8" id="KW-0812">Transmembrane</keyword>
<evidence type="ECO:0000256" key="1">
    <source>
        <dbReference type="ARBA" id="ARBA00004571"/>
    </source>
</evidence>
<keyword evidence="3 8" id="KW-1134">Transmembrane beta strand</keyword>
<keyword evidence="2 8" id="KW-0813">Transport</keyword>
<proteinExistence type="inferred from homology"/>
<dbReference type="InterPro" id="IPR036942">
    <property type="entry name" value="Beta-barrel_TonB_sf"/>
</dbReference>
<evidence type="ECO:0000313" key="13">
    <source>
        <dbReference type="Proteomes" id="UP000557307"/>
    </source>
</evidence>
<dbReference type="InterPro" id="IPR023996">
    <property type="entry name" value="TonB-dep_OMP_SusC/RagA"/>
</dbReference>
<dbReference type="Pfam" id="PF00593">
    <property type="entry name" value="TonB_dep_Rec_b-barrel"/>
    <property type="match status" value="1"/>
</dbReference>
<comment type="subcellular location">
    <subcellularLocation>
        <location evidence="1 8">Cell outer membrane</location>
        <topology evidence="1 8">Multi-pass membrane protein</topology>
    </subcellularLocation>
</comment>
<dbReference type="InterPro" id="IPR000531">
    <property type="entry name" value="Beta-barrel_TonB"/>
</dbReference>
<protein>
    <submittedName>
        <fullName evidence="12">TonB-linked SusC/RagA family outer membrane protein</fullName>
    </submittedName>
</protein>
<sequence>MKKKLPILFAIMRVSLFQFCLAWLCATVAWSSDVRGQELLNQKVSVEFTDWPVERALDQLRKHTGFKFLYNSYTFEPSTKLSVTAKDEPLHAVLDRVLKPLQVTYAVNGKQIILSRLPQRSSYVLPEPRPVLLALPDRVLTGQVRSADDNQPLPGVSILIKGTTQGTASDAEGRYRLSIPDQGTLLVFSYVGYESQEVAVSTQSTLDVVLQSDTKALSEVVVVGYGTVKKSDLTGAVSSISADELRKMPMTTLDQGLQGRAAGVQVTQTDAAPGGTVSIRIRGGTSINNSNEPLYVVDGFPVTAIKSLNPNDIESMEVLKDASATAIYGSRGANGVVIITTKQAKTGQSQFNVEYYTGIQHLIYKIPVLNTAQFVELANEAFSFRNLAKPFPNPEAVTTDTDWQDAIFRPAPISNYQVSFLKGNESTKFTITGNYFNQDGIITNSNFKRFSTRFNLESKINRRLTIGNNLQISYIRNNAVLVNSPGTGSQGVVHTALTAGPYIPIYDQDGNYFVDWQQIGPGLRRDNALSLARETTNTINTGRMLGNFYARYELLPGLSARVSLGTDLQYSKHNLYVPRTTYRGYFPNGIADINTSASINWLNENTLSYVKKVGRHDFNAVAGYTMQQETAESVQARGQGFVNDILGHNDLAAASVLQPAASGAYTWSLQSYLARLNYIFNNKYLFTVSVRADGSSRFGANNKWGVFPSGAVAWRLAEERFIQELGVFDDLKLRASYGITGYQEIPLYRSQASLSSTSTILGDNLAIGFAPNRIPNPDLKWERTGQFDIGTDMAFFKGRLRLTADYYHKKTNDLLFEVQIPWSTGFSTSYQNIGSTENRGYELALGGDIFTGEFKWTVDLNYSQNRNKVLDLGDVDEILGPPAGSSFYSPGSGIIIRRGHPVNSFFGYISDGLFRTQSDLDNAPRHRYMQLGDIRFRDVNQDGAITPDDRTIIGNAQPKFIYGFNNNFSYKNFDLNVFIQGVYGNDVLNLYRVYELESMRGTHNNHIRALDRWSPSNPDAYMPKADQRGQEQFISTRAIEDGSFLRLRNVVLGYNLPSEKLNLPWLRSLRVYLSGQNLFTLTSYTGYDPEVNTHGQNSINQGIDYGAYPRAKTFMVGVNLGL</sequence>
<keyword evidence="6 8" id="KW-0472">Membrane</keyword>
<dbReference type="SUPFAM" id="SSF49464">
    <property type="entry name" value="Carboxypeptidase regulatory domain-like"/>
    <property type="match status" value="1"/>
</dbReference>